<evidence type="ECO:0008006" key="11">
    <source>
        <dbReference type="Google" id="ProtNLM"/>
    </source>
</evidence>
<reference evidence="9 10" key="1">
    <citation type="journal article" date="2016" name="Nat. Commun.">
        <title>Thousands of microbial genomes shed light on interconnected biogeochemical processes in an aquifer system.</title>
        <authorList>
            <person name="Anantharaman K."/>
            <person name="Brown C.T."/>
            <person name="Hug L.A."/>
            <person name="Sharon I."/>
            <person name="Castelle C.J."/>
            <person name="Probst A.J."/>
            <person name="Thomas B.C."/>
            <person name="Singh A."/>
            <person name="Wilkins M.J."/>
            <person name="Karaoz U."/>
            <person name="Brodie E.L."/>
            <person name="Williams K.H."/>
            <person name="Hubbard S.S."/>
            <person name="Banfield J.F."/>
        </authorList>
    </citation>
    <scope>NUCLEOTIDE SEQUENCE [LARGE SCALE GENOMIC DNA]</scope>
</reference>
<dbReference type="EMBL" id="MEXB01000009">
    <property type="protein sequence ID" value="OGC88339.1"/>
    <property type="molecule type" value="Genomic_DNA"/>
</dbReference>
<evidence type="ECO:0000256" key="4">
    <source>
        <dbReference type="ARBA" id="ARBA00022960"/>
    </source>
</evidence>
<feature type="transmembrane region" description="Helical" evidence="8">
    <location>
        <begin position="127"/>
        <end position="150"/>
    </location>
</feature>
<proteinExistence type="predicted"/>
<dbReference type="GO" id="GO:0009252">
    <property type="term" value="P:peptidoglycan biosynthetic process"/>
    <property type="evidence" value="ECO:0007669"/>
    <property type="project" value="UniProtKB-KW"/>
</dbReference>
<evidence type="ECO:0000256" key="5">
    <source>
        <dbReference type="ARBA" id="ARBA00022984"/>
    </source>
</evidence>
<feature type="transmembrane region" description="Helical" evidence="8">
    <location>
        <begin position="423"/>
        <end position="450"/>
    </location>
</feature>
<feature type="transmembrane region" description="Helical" evidence="8">
    <location>
        <begin position="347"/>
        <end position="369"/>
    </location>
</feature>
<feature type="transmembrane region" description="Helical" evidence="8">
    <location>
        <begin position="494"/>
        <end position="519"/>
    </location>
</feature>
<gene>
    <name evidence="9" type="ORF">A2419_00585</name>
</gene>
<dbReference type="PRINTS" id="PR01806">
    <property type="entry name" value="VIRFACTRMVIN"/>
</dbReference>
<feature type="transmembrane region" description="Helical" evidence="8">
    <location>
        <begin position="271"/>
        <end position="292"/>
    </location>
</feature>
<keyword evidence="6 8" id="KW-1133">Transmembrane helix</keyword>
<feature type="transmembrane region" description="Helical" evidence="8">
    <location>
        <begin position="49"/>
        <end position="71"/>
    </location>
</feature>
<dbReference type="AlphaFoldDB" id="A0A1F4Y314"/>
<feature type="transmembrane region" description="Helical" evidence="8">
    <location>
        <begin position="243"/>
        <end position="265"/>
    </location>
</feature>
<name>A0A1F4Y314_9BACT</name>
<dbReference type="PANTHER" id="PTHR47019:SF1">
    <property type="entry name" value="LIPID II FLIPPASE MURJ"/>
    <property type="match status" value="1"/>
</dbReference>
<protein>
    <recommendedName>
        <fullName evidence="11">Lipid II flippase MurJ</fullName>
    </recommendedName>
</protein>
<comment type="subcellular location">
    <subcellularLocation>
        <location evidence="1">Cell membrane</location>
        <topology evidence="1">Multi-pass membrane protein</topology>
    </subcellularLocation>
</comment>
<feature type="transmembrane region" description="Helical" evidence="8">
    <location>
        <begin position="381"/>
        <end position="403"/>
    </location>
</feature>
<evidence type="ECO:0000256" key="3">
    <source>
        <dbReference type="ARBA" id="ARBA00022692"/>
    </source>
</evidence>
<evidence type="ECO:0000256" key="8">
    <source>
        <dbReference type="SAM" id="Phobius"/>
    </source>
</evidence>
<evidence type="ECO:0000313" key="9">
    <source>
        <dbReference type="EMBL" id="OGC88339.1"/>
    </source>
</evidence>
<dbReference type="GO" id="GO:0034204">
    <property type="term" value="P:lipid translocation"/>
    <property type="evidence" value="ECO:0007669"/>
    <property type="project" value="TreeGrafter"/>
</dbReference>
<evidence type="ECO:0000256" key="2">
    <source>
        <dbReference type="ARBA" id="ARBA00022475"/>
    </source>
</evidence>
<dbReference type="InterPro" id="IPR051050">
    <property type="entry name" value="Lipid_II_flippase_MurJ/MviN"/>
</dbReference>
<keyword evidence="4" id="KW-0133">Cell shape</keyword>
<comment type="caution">
    <text evidence="9">The sequence shown here is derived from an EMBL/GenBank/DDBJ whole genome shotgun (WGS) entry which is preliminary data.</text>
</comment>
<feature type="transmembrane region" description="Helical" evidence="8">
    <location>
        <begin position="92"/>
        <end position="115"/>
    </location>
</feature>
<dbReference type="STRING" id="1797247.A2419_00585"/>
<keyword evidence="7 8" id="KW-0472">Membrane</keyword>
<keyword evidence="3 8" id="KW-0812">Transmembrane</keyword>
<dbReference type="PANTHER" id="PTHR47019">
    <property type="entry name" value="LIPID II FLIPPASE MURJ"/>
    <property type="match status" value="1"/>
</dbReference>
<evidence type="ECO:0000256" key="7">
    <source>
        <dbReference type="ARBA" id="ARBA00023136"/>
    </source>
</evidence>
<feature type="transmembrane region" description="Helical" evidence="8">
    <location>
        <begin position="157"/>
        <end position="180"/>
    </location>
</feature>
<sequence length="550" mass="60087">MFGKEIRGMHEAAYLLAFFALCSQLLALVRDRLLAAEFGASHTLDLYYAAFRIPDFLFATIASLLSLYALLPVLTRLEREKEGYMISFLEQCLLIFFVGMGAISLVVFLLAPWIVPLVVPGINDPQLVLLVRILLLQPILLGASNILGSLTQLRHRFFLYSISPLLYNFGIIFGVIALYPHMGLAGLGWGVVLGATMHCALQIPFFTAEKIPHRLPFKEGLREMVAVLTLSIPRTLALSATQISLLILIALASFFSAGSISVFMFAYNLQAVPLTIIGVSYSVAAFPTLARLHAMGDHGEFVKYVETALRHIFFWCIPATIFFIVFRAQLVRVVLGAGAFDWSATRLTAAALALFIISLAAQSVSMLIARAYYAAGNSKKPLYFGLSDILISVLSALGCLWVFQNNEFVRHFVESLLRVGDVPGTVVLVLAFGYCLGSVAEFFIGLFVFMRDFKIPRIRISRLIFQSFSASVIGGGVSYLFLMETGIAGTINTTGLLVLQGACAGILGLSVTAGVLALLKNTELAESIAAFRRRFQDVRGVALETTDISS</sequence>
<organism evidence="9 10">
    <name type="scientific">Candidatus Adlerbacteria bacterium RIFOXYC1_FULL_48_26</name>
    <dbReference type="NCBI Taxonomy" id="1797247"/>
    <lineage>
        <taxon>Bacteria</taxon>
        <taxon>Candidatus Adleribacteriota</taxon>
    </lineage>
</organism>
<dbReference type="GO" id="GO:0008360">
    <property type="term" value="P:regulation of cell shape"/>
    <property type="evidence" value="ECO:0007669"/>
    <property type="project" value="UniProtKB-KW"/>
</dbReference>
<dbReference type="Proteomes" id="UP000176568">
    <property type="component" value="Unassembled WGS sequence"/>
</dbReference>
<dbReference type="Pfam" id="PF03023">
    <property type="entry name" value="MurJ"/>
    <property type="match status" value="1"/>
</dbReference>
<keyword evidence="5" id="KW-0573">Peptidoglycan synthesis</keyword>
<evidence type="ECO:0000256" key="1">
    <source>
        <dbReference type="ARBA" id="ARBA00004651"/>
    </source>
</evidence>
<keyword evidence="2" id="KW-1003">Cell membrane</keyword>
<evidence type="ECO:0000313" key="10">
    <source>
        <dbReference type="Proteomes" id="UP000176568"/>
    </source>
</evidence>
<accession>A0A1F4Y314</accession>
<feature type="transmembrane region" description="Helical" evidence="8">
    <location>
        <begin position="186"/>
        <end position="208"/>
    </location>
</feature>
<feature type="transmembrane region" description="Helical" evidence="8">
    <location>
        <begin position="12"/>
        <end position="29"/>
    </location>
</feature>
<dbReference type="GO" id="GO:0005886">
    <property type="term" value="C:plasma membrane"/>
    <property type="evidence" value="ECO:0007669"/>
    <property type="project" value="UniProtKB-SubCell"/>
</dbReference>
<dbReference type="GO" id="GO:0015648">
    <property type="term" value="F:lipid-linked peptidoglycan transporter activity"/>
    <property type="evidence" value="ECO:0007669"/>
    <property type="project" value="TreeGrafter"/>
</dbReference>
<dbReference type="InterPro" id="IPR004268">
    <property type="entry name" value="MurJ"/>
</dbReference>
<feature type="transmembrane region" description="Helical" evidence="8">
    <location>
        <begin position="462"/>
        <end position="482"/>
    </location>
</feature>
<feature type="transmembrane region" description="Helical" evidence="8">
    <location>
        <begin position="312"/>
        <end position="335"/>
    </location>
</feature>
<evidence type="ECO:0000256" key="6">
    <source>
        <dbReference type="ARBA" id="ARBA00022989"/>
    </source>
</evidence>